<evidence type="ECO:0000256" key="1">
    <source>
        <dbReference type="ARBA" id="ARBA00001255"/>
    </source>
</evidence>
<feature type="domain" description="Alpha galactosidase C-terminal" evidence="8">
    <location>
        <begin position="310"/>
        <end position="384"/>
    </location>
</feature>
<evidence type="ECO:0000256" key="4">
    <source>
        <dbReference type="ARBA" id="ARBA00022729"/>
    </source>
</evidence>
<name>A0AAW2Z9Q2_9EUKA</name>
<dbReference type="PANTHER" id="PTHR11452">
    <property type="entry name" value="ALPHA-GALACTOSIDASE/ALPHA-N-ACETYLGALACTOSAMINIDASE"/>
    <property type="match status" value="1"/>
</dbReference>
<keyword evidence="4" id="KW-0732">Signal</keyword>
<dbReference type="InterPro" id="IPR041233">
    <property type="entry name" value="Melibiase_C"/>
</dbReference>
<dbReference type="PANTHER" id="PTHR11452:SF75">
    <property type="entry name" value="ALPHA-GALACTOSIDASE MEL1"/>
    <property type="match status" value="1"/>
</dbReference>
<evidence type="ECO:0000256" key="5">
    <source>
        <dbReference type="ARBA" id="ARBA00022801"/>
    </source>
</evidence>
<evidence type="ECO:0000313" key="10">
    <source>
        <dbReference type="Proteomes" id="UP001431209"/>
    </source>
</evidence>
<dbReference type="Pfam" id="PF17801">
    <property type="entry name" value="Melibiase_C"/>
    <property type="match status" value="1"/>
</dbReference>
<keyword evidence="6 7" id="KW-0326">Glycosidase</keyword>
<evidence type="ECO:0000259" key="8">
    <source>
        <dbReference type="Pfam" id="PF17801"/>
    </source>
</evidence>
<evidence type="ECO:0000313" key="9">
    <source>
        <dbReference type="EMBL" id="KAL0485549.1"/>
    </source>
</evidence>
<comment type="catalytic activity">
    <reaction evidence="1 7">
        <text>Hydrolysis of terminal, non-reducing alpha-D-galactose residues in alpha-D-galactosides, including galactose oligosaccharides, galactomannans and galactolipids.</text>
        <dbReference type="EC" id="3.2.1.22"/>
    </reaction>
</comment>
<evidence type="ECO:0000256" key="3">
    <source>
        <dbReference type="ARBA" id="ARBA00012755"/>
    </source>
</evidence>
<keyword evidence="5 7" id="KW-0378">Hydrolase</keyword>
<keyword evidence="10" id="KW-1185">Reference proteome</keyword>
<dbReference type="AlphaFoldDB" id="A0AAW2Z9Q2"/>
<gene>
    <name evidence="9" type="ORF">AKO1_003097</name>
</gene>
<dbReference type="InterPro" id="IPR013780">
    <property type="entry name" value="Glyco_hydro_b"/>
</dbReference>
<dbReference type="Gene3D" id="3.20.20.70">
    <property type="entry name" value="Aldolase class I"/>
    <property type="match status" value="1"/>
</dbReference>
<dbReference type="InterPro" id="IPR013785">
    <property type="entry name" value="Aldolase_TIM"/>
</dbReference>
<dbReference type="EMBL" id="JAOPGA020001146">
    <property type="protein sequence ID" value="KAL0485549.1"/>
    <property type="molecule type" value="Genomic_DNA"/>
</dbReference>
<dbReference type="SUPFAM" id="SSF51445">
    <property type="entry name" value="(Trans)glycosidases"/>
    <property type="match status" value="1"/>
</dbReference>
<keyword evidence="7" id="KW-1015">Disulfide bond</keyword>
<dbReference type="CDD" id="cd14792">
    <property type="entry name" value="GH27"/>
    <property type="match status" value="1"/>
</dbReference>
<dbReference type="InterPro" id="IPR002241">
    <property type="entry name" value="Glyco_hydro_27"/>
</dbReference>
<dbReference type="GO" id="GO:0005975">
    <property type="term" value="P:carbohydrate metabolic process"/>
    <property type="evidence" value="ECO:0007669"/>
    <property type="project" value="InterPro"/>
</dbReference>
<evidence type="ECO:0000256" key="2">
    <source>
        <dbReference type="ARBA" id="ARBA00009743"/>
    </source>
</evidence>
<protein>
    <recommendedName>
        <fullName evidence="3 7">Alpha-galactosidase</fullName>
        <ecNumber evidence="3 7">3.2.1.22</ecNumber>
    </recommendedName>
    <alternativeName>
        <fullName evidence="7">Melibiase</fullName>
    </alternativeName>
</protein>
<dbReference type="InterPro" id="IPR017853">
    <property type="entry name" value="GH"/>
</dbReference>
<dbReference type="Pfam" id="PF16499">
    <property type="entry name" value="Melibiase_2"/>
    <property type="match status" value="2"/>
</dbReference>
<evidence type="ECO:0000256" key="6">
    <source>
        <dbReference type="ARBA" id="ARBA00023295"/>
    </source>
</evidence>
<comment type="similarity">
    <text evidence="2 7">Belongs to the glycosyl hydrolase 27 family.</text>
</comment>
<dbReference type="GO" id="GO:0004557">
    <property type="term" value="F:alpha-galactosidase activity"/>
    <property type="evidence" value="ECO:0007669"/>
    <property type="project" value="UniProtKB-EC"/>
</dbReference>
<accession>A0AAW2Z9Q2</accession>
<dbReference type="PRINTS" id="PR00740">
    <property type="entry name" value="GLHYDRLASE27"/>
</dbReference>
<proteinExistence type="inferred from homology"/>
<dbReference type="SUPFAM" id="SSF51011">
    <property type="entry name" value="Glycosyl hydrolase domain"/>
    <property type="match status" value="1"/>
</dbReference>
<dbReference type="Proteomes" id="UP001431209">
    <property type="component" value="Unassembled WGS sequence"/>
</dbReference>
<organism evidence="9 10">
    <name type="scientific">Acrasis kona</name>
    <dbReference type="NCBI Taxonomy" id="1008807"/>
    <lineage>
        <taxon>Eukaryota</taxon>
        <taxon>Discoba</taxon>
        <taxon>Heterolobosea</taxon>
        <taxon>Tetramitia</taxon>
        <taxon>Eutetramitia</taxon>
        <taxon>Acrasidae</taxon>
        <taxon>Acrasis</taxon>
    </lineage>
</organism>
<dbReference type="Gene3D" id="2.60.40.1180">
    <property type="entry name" value="Golgi alpha-mannosidase II"/>
    <property type="match status" value="1"/>
</dbReference>
<dbReference type="EC" id="3.2.1.22" evidence="3 7"/>
<evidence type="ECO:0000256" key="7">
    <source>
        <dbReference type="RuleBase" id="RU361168"/>
    </source>
</evidence>
<sequence>MREENILNAAKIMADKLHPMYKYINLDSGWSDDSIDSYGRFHESKDKFPSGIKNTINIVHDLGLKFGIYFISGVPKNAWDANSPIKGTNYTIRDIVTNRSAQANAFKDSRYKIDYSIPGSQEYINSQVKLLAEWGVDFIKLDGIVPGSQVESGVDCRDDVKAWSNAIKESGRSIWLTLSWKIPLGYISDYQSYANAWRIEQDVESYDTVLTNWGNIRRNARQAHIWASNNVHSQGYQDMDSLLIGNGKMSNLTEGERRAMISIWAMAGGPLYSGDDLTKLDDYGLYLLTNKEVISIQQKSNPAKVVKTLNDVQVWCANNKDGTIVVGVVNWGNVDSNVTFDSKQISSSDHTYGVRDLIEKNNLIDFKNIYNVFIQSHDAKLLLLSKK</sequence>
<comment type="caution">
    <text evidence="9">The sequence shown here is derived from an EMBL/GenBank/DDBJ whole genome shotgun (WGS) entry which is preliminary data.</text>
</comment>
<reference evidence="9 10" key="1">
    <citation type="submission" date="2024-03" db="EMBL/GenBank/DDBJ databases">
        <title>The Acrasis kona genome and developmental transcriptomes reveal deep origins of eukaryotic multicellular pathways.</title>
        <authorList>
            <person name="Sheikh S."/>
            <person name="Fu C.-J."/>
            <person name="Brown M.W."/>
            <person name="Baldauf S.L."/>
        </authorList>
    </citation>
    <scope>NUCLEOTIDE SEQUENCE [LARGE SCALE GENOMIC DNA]</scope>
    <source>
        <strain evidence="9 10">ATCC MYA-3509</strain>
    </source>
</reference>